<reference evidence="2 3" key="1">
    <citation type="submission" date="2023-07" db="EMBL/GenBank/DDBJ databases">
        <title>Micromonospora profundi TRM 95458 converts glycerol to a new osmotic compound.</title>
        <authorList>
            <person name="Lu D."/>
        </authorList>
    </citation>
    <scope>NUCLEOTIDE SEQUENCE [LARGE SCALE GENOMIC DNA]</scope>
    <source>
        <strain evidence="2 3">TRM95458</strain>
    </source>
</reference>
<accession>A0AAJ6HQS7</accession>
<evidence type="ECO:0000256" key="1">
    <source>
        <dbReference type="SAM" id="Phobius"/>
    </source>
</evidence>
<protein>
    <submittedName>
        <fullName evidence="2">ABC transporter permease subunit</fullName>
    </submittedName>
</protein>
<evidence type="ECO:0000313" key="3">
    <source>
        <dbReference type="Proteomes" id="UP001235874"/>
    </source>
</evidence>
<keyword evidence="3" id="KW-1185">Reference proteome</keyword>
<feature type="transmembrane region" description="Helical" evidence="1">
    <location>
        <begin position="92"/>
        <end position="111"/>
    </location>
</feature>
<feature type="transmembrane region" description="Helical" evidence="1">
    <location>
        <begin position="132"/>
        <end position="154"/>
    </location>
</feature>
<dbReference type="AlphaFoldDB" id="A0AAJ6HQS7"/>
<proteinExistence type="predicted"/>
<organism evidence="2 3">
    <name type="scientific">Micromonospora profundi</name>
    <dbReference type="NCBI Taxonomy" id="1420889"/>
    <lineage>
        <taxon>Bacteria</taxon>
        <taxon>Bacillati</taxon>
        <taxon>Actinomycetota</taxon>
        <taxon>Actinomycetes</taxon>
        <taxon>Micromonosporales</taxon>
        <taxon>Micromonosporaceae</taxon>
        <taxon>Micromonospora</taxon>
    </lineage>
</organism>
<keyword evidence="1" id="KW-1133">Transmembrane helix</keyword>
<evidence type="ECO:0000313" key="2">
    <source>
        <dbReference type="EMBL" id="WLS45485.1"/>
    </source>
</evidence>
<feature type="transmembrane region" description="Helical" evidence="1">
    <location>
        <begin position="166"/>
        <end position="190"/>
    </location>
</feature>
<keyword evidence="1" id="KW-0812">Transmembrane</keyword>
<gene>
    <name evidence="2" type="ORF">Q3V37_29720</name>
</gene>
<name>A0AAJ6HQS7_9ACTN</name>
<dbReference type="EMBL" id="CP130472">
    <property type="protein sequence ID" value="WLS45485.1"/>
    <property type="molecule type" value="Genomic_DNA"/>
</dbReference>
<feature type="transmembrane region" description="Helical" evidence="1">
    <location>
        <begin position="43"/>
        <end position="65"/>
    </location>
</feature>
<dbReference type="RefSeq" id="WP_053653541.1">
    <property type="nucleotide sequence ID" value="NZ_CP130472.1"/>
</dbReference>
<feature type="transmembrane region" description="Helical" evidence="1">
    <location>
        <begin position="249"/>
        <end position="270"/>
    </location>
</feature>
<keyword evidence="1" id="KW-0472">Membrane</keyword>
<sequence>MSTNTVAGVRPAAEPTASQGAAAAFRGAVAAEWTKLFSVPSTWWTMLAGLVVMAASALQLAIYAANDNTNDDPLDDRGIVTVGSVVIDSVELTQYAVLALGLLAITAEFTSGTIRTTLQCTPARGRVLLAKAVVAGAVTFALGLLLGGVGALVARPTLGGWGSAPAAGTIGDIVAVATYLALVGVLALGLGAALRSAVLTITVLFAILMIVPLSLMEPDIAVLNRIADVFPGVAGGHFMAGDTEPYPGAVGLLLLAGWAGAALLLGRAALRRRDA</sequence>
<feature type="transmembrane region" description="Helical" evidence="1">
    <location>
        <begin position="197"/>
        <end position="215"/>
    </location>
</feature>
<dbReference type="Proteomes" id="UP001235874">
    <property type="component" value="Chromosome"/>
</dbReference>
<dbReference type="KEGG" id="mprn:Q3V37_29720"/>